<reference evidence="1 2" key="1">
    <citation type="journal article" date="2020" name="ISME J.">
        <title>Comparative genomics reveals insights into cyanobacterial evolution and habitat adaptation.</title>
        <authorList>
            <person name="Chen M.Y."/>
            <person name="Teng W.K."/>
            <person name="Zhao L."/>
            <person name="Hu C.X."/>
            <person name="Zhou Y.K."/>
            <person name="Han B.P."/>
            <person name="Song L.R."/>
            <person name="Shu W.S."/>
        </authorList>
    </citation>
    <scope>NUCLEOTIDE SEQUENCE [LARGE SCALE GENOMIC DNA]</scope>
    <source>
        <strain evidence="1 2">FACHB-391</strain>
    </source>
</reference>
<dbReference type="Gene3D" id="3.30.420.40">
    <property type="match status" value="2"/>
</dbReference>
<comment type="caution">
    <text evidence="1">The sequence shown here is derived from an EMBL/GenBank/DDBJ whole genome shotgun (WGS) entry which is preliminary data.</text>
</comment>
<dbReference type="RefSeq" id="WP_190901228.1">
    <property type="nucleotide sequence ID" value="NZ_JACJTE010000094.1"/>
</dbReference>
<organism evidence="1 2">
    <name type="scientific">Nostoc linckia FACHB-391</name>
    <dbReference type="NCBI Taxonomy" id="2692906"/>
    <lineage>
        <taxon>Bacteria</taxon>
        <taxon>Bacillati</taxon>
        <taxon>Cyanobacteriota</taxon>
        <taxon>Cyanophyceae</taxon>
        <taxon>Nostocales</taxon>
        <taxon>Nostocaceae</taxon>
        <taxon>Nostoc</taxon>
    </lineage>
</organism>
<evidence type="ECO:0000313" key="2">
    <source>
        <dbReference type="Proteomes" id="UP000604661"/>
    </source>
</evidence>
<dbReference type="Proteomes" id="UP000604661">
    <property type="component" value="Unassembled WGS sequence"/>
</dbReference>
<dbReference type="CDD" id="cd10227">
    <property type="entry name" value="ASKHA_NBD_ParM-like"/>
    <property type="match status" value="1"/>
</dbReference>
<accession>A0ABR8F6E0</accession>
<evidence type="ECO:0000313" key="1">
    <source>
        <dbReference type="EMBL" id="MBD2565561.1"/>
    </source>
</evidence>
<proteinExistence type="predicted"/>
<dbReference type="EMBL" id="JACJTE010000094">
    <property type="protein sequence ID" value="MBD2565561.1"/>
    <property type="molecule type" value="Genomic_DNA"/>
</dbReference>
<sequence>MNTSKREIAPVYTRVAVSIDLGGSQSKVIVQIYPSGVPIVIAMEPEIADVGKNSITQLSGDCTWVGIDDEYYVLGALAKNTFAGTPALRDLKYHYALPKIAGLLWKICLQLGLSNGVDASVQLLLPPGEMSDGKDLGKKLSAALRKGIATPTGKLKLKLHNFYVAPEGSGIMAYRSRALGALFGQKSIGLLMLGYRNASFFVSAKGNQAKAESTELGMNWLVQQFVERTAVGLAKDDLRIPKALVSASLGNQNALQSLSRKATSAGVESDLKLFNSVLLDVRGDYCRALIRWIRNIAVLDEVIICGGTAEFVHKELTQHFEKEGIPIVWNGNVEMPKYLDTLSLGSRVTDVWTAHITYIKMLDYNFGYQRKTDLVPDYHQSPPVKNSTPPKEVWEKNGFLTMHPGV</sequence>
<protein>
    <submittedName>
        <fullName evidence="1">ParM/StbA family protein</fullName>
    </submittedName>
</protein>
<gene>
    <name evidence="1" type="ORF">H6G95_34360</name>
</gene>
<keyword evidence="2" id="KW-1185">Reference proteome</keyword>
<name>A0ABR8F6E0_NOSLI</name>